<dbReference type="RefSeq" id="XP_033670549.1">
    <property type="nucleotide sequence ID" value="XM_033805218.1"/>
</dbReference>
<protein>
    <submittedName>
        <fullName evidence="2">Uncharacterized protein</fullName>
    </submittedName>
</protein>
<evidence type="ECO:0000313" key="3">
    <source>
        <dbReference type="Proteomes" id="UP000799537"/>
    </source>
</evidence>
<organism evidence="2 3">
    <name type="scientific">Zasmidium cellare ATCC 36951</name>
    <dbReference type="NCBI Taxonomy" id="1080233"/>
    <lineage>
        <taxon>Eukaryota</taxon>
        <taxon>Fungi</taxon>
        <taxon>Dikarya</taxon>
        <taxon>Ascomycota</taxon>
        <taxon>Pezizomycotina</taxon>
        <taxon>Dothideomycetes</taxon>
        <taxon>Dothideomycetidae</taxon>
        <taxon>Mycosphaerellales</taxon>
        <taxon>Mycosphaerellaceae</taxon>
        <taxon>Zasmidium</taxon>
    </lineage>
</organism>
<proteinExistence type="predicted"/>
<reference evidence="2" key="1">
    <citation type="journal article" date="2020" name="Stud. Mycol.">
        <title>101 Dothideomycetes genomes: a test case for predicting lifestyles and emergence of pathogens.</title>
        <authorList>
            <person name="Haridas S."/>
            <person name="Albert R."/>
            <person name="Binder M."/>
            <person name="Bloem J."/>
            <person name="Labutti K."/>
            <person name="Salamov A."/>
            <person name="Andreopoulos B."/>
            <person name="Baker S."/>
            <person name="Barry K."/>
            <person name="Bills G."/>
            <person name="Bluhm B."/>
            <person name="Cannon C."/>
            <person name="Castanera R."/>
            <person name="Culley D."/>
            <person name="Daum C."/>
            <person name="Ezra D."/>
            <person name="Gonzalez J."/>
            <person name="Henrissat B."/>
            <person name="Kuo A."/>
            <person name="Liang C."/>
            <person name="Lipzen A."/>
            <person name="Lutzoni F."/>
            <person name="Magnuson J."/>
            <person name="Mondo S."/>
            <person name="Nolan M."/>
            <person name="Ohm R."/>
            <person name="Pangilinan J."/>
            <person name="Park H.-J."/>
            <person name="Ramirez L."/>
            <person name="Alfaro M."/>
            <person name="Sun H."/>
            <person name="Tritt A."/>
            <person name="Yoshinaga Y."/>
            <person name="Zwiers L.-H."/>
            <person name="Turgeon B."/>
            <person name="Goodwin S."/>
            <person name="Spatafora J."/>
            <person name="Crous P."/>
            <person name="Grigoriev I."/>
        </authorList>
    </citation>
    <scope>NUCLEOTIDE SEQUENCE</scope>
    <source>
        <strain evidence="2">ATCC 36951</strain>
    </source>
</reference>
<dbReference type="AlphaFoldDB" id="A0A6A6CU22"/>
<dbReference type="EMBL" id="ML993587">
    <property type="protein sequence ID" value="KAF2169660.1"/>
    <property type="molecule type" value="Genomic_DNA"/>
</dbReference>
<keyword evidence="3" id="KW-1185">Reference proteome</keyword>
<name>A0A6A6CU22_ZASCE</name>
<dbReference type="Proteomes" id="UP000799537">
    <property type="component" value="Unassembled WGS sequence"/>
</dbReference>
<evidence type="ECO:0000256" key="1">
    <source>
        <dbReference type="SAM" id="MobiDB-lite"/>
    </source>
</evidence>
<feature type="region of interest" description="Disordered" evidence="1">
    <location>
        <begin position="115"/>
        <end position="145"/>
    </location>
</feature>
<accession>A0A6A6CU22</accession>
<evidence type="ECO:0000313" key="2">
    <source>
        <dbReference type="EMBL" id="KAF2169660.1"/>
    </source>
</evidence>
<gene>
    <name evidence="2" type="ORF">M409DRAFT_20075</name>
</gene>
<sequence length="257" mass="28506">MEVDHDCLVYARQLLEDEKWDMAIAFAKKNLESDPPLNLKIQNYVVLACAEGDTKDKEDWRQAAEVLHLEASSSHSVEELEFIELRRLLDFVARNLAKDAESSSSSNIEVIELSDSDGNPELADDDHKPKPPHITPANILTDGAAPISRTTTSSLVAAGRGAAPSRQKLTLRRPQQTDAWWSVSQEKFDSAKTSSQHHWSRAGNIMEVESVARVGGICTRCDENGTVECLADPKIPERCAYCIFRARKCRSMGEATP</sequence>
<dbReference type="GeneID" id="54558490"/>